<proteinExistence type="predicted"/>
<dbReference type="AlphaFoldDB" id="A0A1Z4BP39"/>
<dbReference type="RefSeq" id="WP_088594104.1">
    <property type="nucleotide sequence ID" value="NZ_CP022022.1"/>
</dbReference>
<dbReference type="KEGG" id="capn:CBG49_08135"/>
<accession>A0A1Z4BP39</accession>
<gene>
    <name evidence="1" type="ORF">CBG49_08135</name>
</gene>
<evidence type="ECO:0000313" key="2">
    <source>
        <dbReference type="Proteomes" id="UP000197007"/>
    </source>
</evidence>
<dbReference type="SUPFAM" id="SSF160631">
    <property type="entry name" value="SMI1/KNR4-like"/>
    <property type="match status" value="1"/>
</dbReference>
<dbReference type="Proteomes" id="UP000197007">
    <property type="component" value="Chromosome"/>
</dbReference>
<sequence>MIQSIIEKYKDRIAVGTKDFINITWIEQTEKKLGFPLPDSYKEMLLNYEFITVCGVDFKTIVPPEYQEDADIDIYYTYLVNLQNNLFQKDELTFLEIDEETYFFKIEEAGQANEYPVYIRDYMMNEEHLYANNFQEFLEHFFSIILEDDSKKYDKKSN</sequence>
<dbReference type="Gene3D" id="3.40.1580.10">
    <property type="entry name" value="SMI1/KNR4-like"/>
    <property type="match status" value="1"/>
</dbReference>
<keyword evidence="2" id="KW-1185">Reference proteome</keyword>
<dbReference type="Pfam" id="PF14568">
    <property type="entry name" value="SUKH_6"/>
    <property type="match status" value="1"/>
</dbReference>
<evidence type="ECO:0000313" key="1">
    <source>
        <dbReference type="EMBL" id="ASF43045.1"/>
    </source>
</evidence>
<name>A0A1Z4BP39_9FLAO</name>
<reference evidence="2" key="1">
    <citation type="submission" date="2017-06" db="EMBL/GenBank/DDBJ databases">
        <title>Complete genome sequence of Capnocytophaga sp. KCOM 1579 (=ChDC OS43) isolated from a human refractory periapical abscess lesion.</title>
        <authorList>
            <person name="Kook J.-K."/>
            <person name="Park S.-N."/>
            <person name="Lim Y.K."/>
            <person name="Roh H."/>
        </authorList>
    </citation>
    <scope>NUCLEOTIDE SEQUENCE [LARGE SCALE GENOMIC DNA]</scope>
    <source>
        <strain evidence="2">ChDC OS43</strain>
    </source>
</reference>
<organism evidence="1 2">
    <name type="scientific">Capnocytophaga endodontalis</name>
    <dbReference type="NCBI Taxonomy" id="2708117"/>
    <lineage>
        <taxon>Bacteria</taxon>
        <taxon>Pseudomonadati</taxon>
        <taxon>Bacteroidota</taxon>
        <taxon>Flavobacteriia</taxon>
        <taxon>Flavobacteriales</taxon>
        <taxon>Flavobacteriaceae</taxon>
        <taxon>Capnocytophaga</taxon>
    </lineage>
</organism>
<protein>
    <submittedName>
        <fullName evidence="1">1,3-beta-glucan synthase regulator</fullName>
    </submittedName>
</protein>
<dbReference type="InterPro" id="IPR037883">
    <property type="entry name" value="Knr4/Smi1-like_sf"/>
</dbReference>
<dbReference type="EMBL" id="CP022022">
    <property type="protein sequence ID" value="ASF43045.1"/>
    <property type="molecule type" value="Genomic_DNA"/>
</dbReference>